<dbReference type="PROSITE" id="PS51424">
    <property type="entry name" value="ROC"/>
    <property type="match status" value="1"/>
</dbReference>
<evidence type="ECO:0000313" key="9">
    <source>
        <dbReference type="Proteomes" id="UP001208570"/>
    </source>
</evidence>
<proteinExistence type="predicted"/>
<dbReference type="EMBL" id="JAODUP010000184">
    <property type="protein sequence ID" value="KAK2157828.1"/>
    <property type="molecule type" value="Genomic_DNA"/>
</dbReference>
<keyword evidence="3" id="KW-0547">Nucleotide-binding</keyword>
<feature type="region of interest" description="Disordered" evidence="5">
    <location>
        <begin position="1482"/>
        <end position="1509"/>
    </location>
</feature>
<evidence type="ECO:0000256" key="3">
    <source>
        <dbReference type="ARBA" id="ARBA00022741"/>
    </source>
</evidence>
<dbReference type="PROSITE" id="PS50088">
    <property type="entry name" value="ANK_REPEAT"/>
    <property type="match status" value="6"/>
</dbReference>
<dbReference type="Gene3D" id="3.40.50.300">
    <property type="entry name" value="P-loop containing nucleotide triphosphate hydrolases"/>
    <property type="match status" value="1"/>
</dbReference>
<sequence>MEEQDTNTDLNHGNDKPAVFTEQCDDVTQPDVTSGQISCGDANTDAGRGRPRDDDVINSNRVPKSGSPTTDVVILDNQPADVIRGKRTDEEANVIQQCDPGEELGGNGTSSSGNSESRTDKEYVDAPRMVANEGDERAIAGKTANDDDHDADVEGDMQTGGSSEASCRQYPVIMITINDEGRYDAGGGESLSNGKQAANGNCLNGLDPNGDDDSEEAGGAVPYSEANAECGTNENTADSYEDYLEDEELSVLSSRIAKKSDLSSSEVYMLCSVMDDDYEDLDDEEEFVPPDLSGNTTKTSELTETDLSGDVDASRADIKQPDTETDVDKPGSDRGAETATTGSANTTNEAGSPTRSQIVVVRSSLSGGQPPKPPTSPSSAGHRGLTSGGRQRKQESEQNSRMKIGSVRRNQPTLVVDPIRDKHNHHVWFWMKLAYATKTGELSLQRLTYKEAGCNVQPDICKKADREMPVRCLPFYYYYCTGGPFDIESVIKEDYSTLDVPSFTVGTMEDEEENFILTALCRAIEDGDLESVKHVLSEAKNFNINQTNKQGETLLHTAASNGQIEIMRYLHEKGVPLDAADKHGDTAVYWAARQGHLEVIRYLVGEGVSLNTQNKAGEAPIHVAARYGHLDLIEFVCKAGADVNVQDKENETPLHCAASRGNLECVRILLSHGASLNVQDKINETPLHPASREGLLPVVQTMCAYGCQVDIVNKGGLTPLHLAARSGHIEVVRCLLLSGSEPELPNKDGVNSEIMALAQGHQDVAELLSKLKPVFLYPKDLEKREICIKQLIPTSQSLSRIKVKVFGSSGVGKTTLIESLKCGYLSSFFRKAKLGSSSSANSVKQKPQQNGSLLRQNSLPTQLSFEVGHEGYTQGIDVQQVNVSGGAGDLSIWEFSGYEPYYVTYDHFIGDPNCVHIIVFSLADPQDVQLSQVLFWLNFLKSRIAPMEPIGPIGRLPWPARVLLVATHADKADCVRNTHGELENPDAYVLLATIKQKYESDLFMQDEIFLVDAHLAMSQDLKSFRAKLGQMKNEIVQFLPCSNGFLEATVSALSVWRKALSDYPVVTWPIFMDYVRSKVNLLSSEEHLKELMCQLQLIGEVIYIETEAEQDLVVLNPKWLCCDVIGQLLSHEQLSHSRPTGCFTIDDFQLMCPETDAKDMLMVLEALELCTRCEVDGEVEYEFPCLNFVEMIPGLWEKDDTRMQDPAYGGLRIQCPRGMNNQLLHMFPRIQTHLRRDVLSDHGRPDADLYQWYHGSKFCTGSMECLITLGQSEQVVEIKCRGPEEFRTSLYYLQEDMCDIVLDVIEDSCPGICLEKYVLSATQLKQHKSSVFAYTPKDILSAQLDGITGIALDENTQEEFIDLIAFGSQEIWNNITPGIDLHAHFLSIHARRRLSMLLDPPDPMGRDWCLLAVALGMTDDLPRVDQSESQMVRSKTDTILDMWAQDRSSTIAVLIRKLKELGRQDAADTLLTVSPLYHVFQENDADDKTNNEPTPYSSDNTLSSSNLSR</sequence>
<dbReference type="Gene3D" id="1.10.533.10">
    <property type="entry name" value="Death Domain, Fas"/>
    <property type="match status" value="1"/>
</dbReference>
<feature type="compositionally biased region" description="Polar residues" evidence="5">
    <location>
        <begin position="57"/>
        <end position="70"/>
    </location>
</feature>
<dbReference type="InterPro" id="IPR000488">
    <property type="entry name" value="Death_dom"/>
</dbReference>
<dbReference type="SUPFAM" id="SSF52540">
    <property type="entry name" value="P-loop containing nucleoside triphosphate hydrolases"/>
    <property type="match status" value="1"/>
</dbReference>
<evidence type="ECO:0008006" key="10">
    <source>
        <dbReference type="Google" id="ProtNLM"/>
    </source>
</evidence>
<dbReference type="InterPro" id="IPR036770">
    <property type="entry name" value="Ankyrin_rpt-contain_sf"/>
</dbReference>
<dbReference type="PROSITE" id="PS50297">
    <property type="entry name" value="ANK_REP_REGION"/>
    <property type="match status" value="5"/>
</dbReference>
<dbReference type="PRINTS" id="PR01415">
    <property type="entry name" value="ANKYRIN"/>
</dbReference>
<evidence type="ECO:0000256" key="5">
    <source>
        <dbReference type="SAM" id="MobiDB-lite"/>
    </source>
</evidence>
<evidence type="ECO:0000259" key="6">
    <source>
        <dbReference type="PROSITE" id="PS50017"/>
    </source>
</evidence>
<dbReference type="CDD" id="cd08782">
    <property type="entry name" value="Death_DAPK1"/>
    <property type="match status" value="1"/>
</dbReference>
<dbReference type="InterPro" id="IPR011029">
    <property type="entry name" value="DEATH-like_dom_sf"/>
</dbReference>
<dbReference type="PROSITE" id="PS50017">
    <property type="entry name" value="DEATH_DOMAIN"/>
    <property type="match status" value="1"/>
</dbReference>
<feature type="repeat" description="ANK" evidence="4">
    <location>
        <begin position="682"/>
        <end position="714"/>
    </location>
</feature>
<feature type="compositionally biased region" description="Polar residues" evidence="5">
    <location>
        <begin position="338"/>
        <end position="367"/>
    </location>
</feature>
<feature type="repeat" description="ANK" evidence="4">
    <location>
        <begin position="715"/>
        <end position="747"/>
    </location>
</feature>
<feature type="region of interest" description="Disordered" evidence="5">
    <location>
        <begin position="280"/>
        <end position="409"/>
    </location>
</feature>
<name>A0AAD9JSJ7_9ANNE</name>
<evidence type="ECO:0000256" key="4">
    <source>
        <dbReference type="PROSITE-ProRule" id="PRU00023"/>
    </source>
</evidence>
<dbReference type="Pfam" id="PF12796">
    <property type="entry name" value="Ank_2"/>
    <property type="match status" value="2"/>
</dbReference>
<feature type="region of interest" description="Disordered" evidence="5">
    <location>
        <begin position="186"/>
        <end position="239"/>
    </location>
</feature>
<feature type="compositionally biased region" description="Low complexity" evidence="5">
    <location>
        <begin position="1497"/>
        <end position="1509"/>
    </location>
</feature>
<dbReference type="SMART" id="SM00005">
    <property type="entry name" value="DEATH"/>
    <property type="match status" value="1"/>
</dbReference>
<evidence type="ECO:0000313" key="8">
    <source>
        <dbReference type="EMBL" id="KAK2157828.1"/>
    </source>
</evidence>
<feature type="compositionally biased region" description="Polar residues" evidence="5">
    <location>
        <begin position="190"/>
        <end position="202"/>
    </location>
</feature>
<feature type="repeat" description="ANK" evidence="4">
    <location>
        <begin position="649"/>
        <end position="681"/>
    </location>
</feature>
<dbReference type="SUPFAM" id="SSF48403">
    <property type="entry name" value="Ankyrin repeat"/>
    <property type="match status" value="1"/>
</dbReference>
<keyword evidence="4" id="KW-0040">ANK repeat</keyword>
<evidence type="ECO:0000256" key="1">
    <source>
        <dbReference type="ARBA" id="ARBA00001946"/>
    </source>
</evidence>
<feature type="repeat" description="ANK" evidence="4">
    <location>
        <begin position="616"/>
        <end position="648"/>
    </location>
</feature>
<dbReference type="PANTHER" id="PTHR12449:SF18">
    <property type="entry name" value="DEATH DOMAIN-CONTAINING PROTEIN"/>
    <property type="match status" value="1"/>
</dbReference>
<dbReference type="InterPro" id="IPR002110">
    <property type="entry name" value="Ankyrin_rpt"/>
</dbReference>
<feature type="compositionally biased region" description="Basic and acidic residues" evidence="5">
    <location>
        <begin position="312"/>
        <end position="336"/>
    </location>
</feature>
<evidence type="ECO:0000259" key="7">
    <source>
        <dbReference type="PROSITE" id="PS51424"/>
    </source>
</evidence>
<accession>A0AAD9JSJ7</accession>
<comment type="cofactor">
    <cofactor evidence="1">
        <name>Mg(2+)</name>
        <dbReference type="ChEBI" id="CHEBI:18420"/>
    </cofactor>
</comment>
<gene>
    <name evidence="8" type="ORF">LSH36_184g11048</name>
</gene>
<feature type="domain" description="Roc" evidence="7">
    <location>
        <begin position="794"/>
        <end position="1035"/>
    </location>
</feature>
<keyword evidence="2" id="KW-0677">Repeat</keyword>
<dbReference type="InterPro" id="IPR039788">
    <property type="entry name" value="NOL4/NOL4L"/>
</dbReference>
<feature type="region of interest" description="Disordered" evidence="5">
    <location>
        <begin position="1"/>
        <end position="72"/>
    </location>
</feature>
<dbReference type="PANTHER" id="PTHR12449">
    <property type="entry name" value="DEATH DOMAIN-CONTAINING PROTEIN"/>
    <property type="match status" value="1"/>
</dbReference>
<dbReference type="Pfam" id="PF00531">
    <property type="entry name" value="Death"/>
    <property type="match status" value="1"/>
</dbReference>
<feature type="domain" description="Death" evidence="6">
    <location>
        <begin position="1393"/>
        <end position="1474"/>
    </location>
</feature>
<feature type="compositionally biased region" description="Polar residues" evidence="5">
    <location>
        <begin position="293"/>
        <end position="302"/>
    </location>
</feature>
<feature type="repeat" description="ANK" evidence="4">
    <location>
        <begin position="583"/>
        <end position="615"/>
    </location>
</feature>
<protein>
    <recommendedName>
        <fullName evidence="10">Non-specific serine/threonine protein kinase</fullName>
    </recommendedName>
</protein>
<dbReference type="GO" id="GO:0000166">
    <property type="term" value="F:nucleotide binding"/>
    <property type="evidence" value="ECO:0007669"/>
    <property type="project" value="UniProtKB-KW"/>
</dbReference>
<dbReference type="Proteomes" id="UP001208570">
    <property type="component" value="Unassembled WGS sequence"/>
</dbReference>
<feature type="region of interest" description="Disordered" evidence="5">
    <location>
        <begin position="96"/>
        <end position="166"/>
    </location>
</feature>
<dbReference type="InterPro" id="IPR020859">
    <property type="entry name" value="ROC"/>
</dbReference>
<dbReference type="SMART" id="SM00248">
    <property type="entry name" value="ANK"/>
    <property type="match status" value="9"/>
</dbReference>
<dbReference type="GO" id="GO:0007165">
    <property type="term" value="P:signal transduction"/>
    <property type="evidence" value="ECO:0007669"/>
    <property type="project" value="InterPro"/>
</dbReference>
<dbReference type="Gene3D" id="1.25.40.20">
    <property type="entry name" value="Ankyrin repeat-containing domain"/>
    <property type="match status" value="2"/>
</dbReference>
<keyword evidence="9" id="KW-1185">Reference proteome</keyword>
<reference evidence="8" key="1">
    <citation type="journal article" date="2023" name="Mol. Biol. Evol.">
        <title>Third-Generation Sequencing Reveals the Adaptive Role of the Epigenome in Three Deep-Sea Polychaetes.</title>
        <authorList>
            <person name="Perez M."/>
            <person name="Aroh O."/>
            <person name="Sun Y."/>
            <person name="Lan Y."/>
            <person name="Juniper S.K."/>
            <person name="Young C.R."/>
            <person name="Angers B."/>
            <person name="Qian P.Y."/>
        </authorList>
    </citation>
    <scope>NUCLEOTIDE SEQUENCE</scope>
    <source>
        <strain evidence="8">P08H-3</strain>
    </source>
</reference>
<organism evidence="8 9">
    <name type="scientific">Paralvinella palmiformis</name>
    <dbReference type="NCBI Taxonomy" id="53620"/>
    <lineage>
        <taxon>Eukaryota</taxon>
        <taxon>Metazoa</taxon>
        <taxon>Spiralia</taxon>
        <taxon>Lophotrochozoa</taxon>
        <taxon>Annelida</taxon>
        <taxon>Polychaeta</taxon>
        <taxon>Sedentaria</taxon>
        <taxon>Canalipalpata</taxon>
        <taxon>Terebellida</taxon>
        <taxon>Terebelliformia</taxon>
        <taxon>Alvinellidae</taxon>
        <taxon>Paralvinella</taxon>
    </lineage>
</organism>
<feature type="repeat" description="ANK" evidence="4">
    <location>
        <begin position="550"/>
        <end position="582"/>
    </location>
</feature>
<evidence type="ECO:0000256" key="2">
    <source>
        <dbReference type="ARBA" id="ARBA00022737"/>
    </source>
</evidence>
<dbReference type="SUPFAM" id="SSF47986">
    <property type="entry name" value="DEATH domain"/>
    <property type="match status" value="1"/>
</dbReference>
<dbReference type="InterPro" id="IPR027417">
    <property type="entry name" value="P-loop_NTPase"/>
</dbReference>
<comment type="caution">
    <text evidence="8">The sequence shown here is derived from an EMBL/GenBank/DDBJ whole genome shotgun (WGS) entry which is preliminary data.</text>
</comment>
<dbReference type="Pfam" id="PF00023">
    <property type="entry name" value="Ank"/>
    <property type="match status" value="1"/>
</dbReference>